<accession>A0A0D2AZF5</accession>
<proteinExistence type="predicted"/>
<keyword evidence="2" id="KW-1185">Reference proteome</keyword>
<reference evidence="1 2" key="1">
    <citation type="submission" date="2015-01" db="EMBL/GenBank/DDBJ databases">
        <title>The Genome Sequence of Cladophialophora immunda CBS83496.</title>
        <authorList>
            <consortium name="The Broad Institute Genomics Platform"/>
            <person name="Cuomo C."/>
            <person name="de Hoog S."/>
            <person name="Gorbushina A."/>
            <person name="Stielow B."/>
            <person name="Teixiera M."/>
            <person name="Abouelleil A."/>
            <person name="Chapman S.B."/>
            <person name="Priest M."/>
            <person name="Young S.K."/>
            <person name="Wortman J."/>
            <person name="Nusbaum C."/>
            <person name="Birren B."/>
        </authorList>
    </citation>
    <scope>NUCLEOTIDE SEQUENCE [LARGE SCALE GENOMIC DNA]</scope>
    <source>
        <strain evidence="1 2">CBS 83496</strain>
    </source>
</reference>
<evidence type="ECO:0000313" key="1">
    <source>
        <dbReference type="EMBL" id="KIW30692.1"/>
    </source>
</evidence>
<evidence type="ECO:0000313" key="2">
    <source>
        <dbReference type="Proteomes" id="UP000054466"/>
    </source>
</evidence>
<gene>
    <name evidence="1" type="ORF">PV07_06411</name>
</gene>
<name>A0A0D2AZF5_9EURO</name>
<dbReference type="VEuPathDB" id="FungiDB:PV07_06411"/>
<dbReference type="Proteomes" id="UP000054466">
    <property type="component" value="Unassembled WGS sequence"/>
</dbReference>
<dbReference type="GeneID" id="27345605"/>
<dbReference type="EMBL" id="KN847042">
    <property type="protein sequence ID" value="KIW30692.1"/>
    <property type="molecule type" value="Genomic_DNA"/>
</dbReference>
<organism evidence="1 2">
    <name type="scientific">Cladophialophora immunda</name>
    <dbReference type="NCBI Taxonomy" id="569365"/>
    <lineage>
        <taxon>Eukaryota</taxon>
        <taxon>Fungi</taxon>
        <taxon>Dikarya</taxon>
        <taxon>Ascomycota</taxon>
        <taxon>Pezizomycotina</taxon>
        <taxon>Eurotiomycetes</taxon>
        <taxon>Chaetothyriomycetidae</taxon>
        <taxon>Chaetothyriales</taxon>
        <taxon>Herpotrichiellaceae</taxon>
        <taxon>Cladophialophora</taxon>
    </lineage>
</organism>
<dbReference type="HOGENOM" id="CLU_1434307_0_0_1"/>
<dbReference type="AlphaFoldDB" id="A0A0D2AZF5"/>
<protein>
    <submittedName>
        <fullName evidence="1">Uncharacterized protein</fullName>
    </submittedName>
</protein>
<dbReference type="RefSeq" id="XP_016250908.1">
    <property type="nucleotide sequence ID" value="XM_016393389.1"/>
</dbReference>
<sequence length="189" mass="20982">MTTISQWPTADPGPYARQTIKFRAKADEVARDATSGHCIREGQSVRSRLSELWIAHAVLPDPNVAAFTSQLKVQKAQLRKQGRSDTRPPVLKGWTHEASRRLVHDNAVEIARLGITYIRTFAVQNTATVMLDNSYVAAATLVAEALRSDRAAVDPTDAEWLRLLDEILKSLQVYFSIAIRMRSNPGSAD</sequence>